<reference evidence="6 7" key="1">
    <citation type="journal article" date="2019" name="Int. J. Syst. Evol. Microbiol.">
        <title>Faecalibacillus intestinalis gen. nov., sp. nov. and Faecalibacillus faecis sp. nov., isolated from human faeces.</title>
        <authorList>
            <person name="Seo B."/>
            <person name="Jeon K."/>
            <person name="Baek I."/>
            <person name="Lee Y.M."/>
            <person name="Baek K."/>
            <person name="Ko G."/>
        </authorList>
    </citation>
    <scope>NUCLEOTIDE SEQUENCE [LARGE SCALE GENOMIC DNA]</scope>
    <source>
        <strain evidence="6 7">SNUG30099</strain>
    </source>
</reference>
<dbReference type="PROSITE" id="PS50003">
    <property type="entry name" value="PH_DOMAIN"/>
    <property type="match status" value="1"/>
</dbReference>
<evidence type="ECO:0000259" key="4">
    <source>
        <dbReference type="PROSITE" id="PS01124"/>
    </source>
</evidence>
<dbReference type="PRINTS" id="PR00032">
    <property type="entry name" value="HTHARAC"/>
</dbReference>
<organism evidence="6 7">
    <name type="scientific">Faecalibacillus intestinalis</name>
    <dbReference type="NCBI Taxonomy" id="1982626"/>
    <lineage>
        <taxon>Bacteria</taxon>
        <taxon>Bacillati</taxon>
        <taxon>Bacillota</taxon>
        <taxon>Erysipelotrichia</taxon>
        <taxon>Erysipelotrichales</taxon>
        <taxon>Coprobacillaceae</taxon>
        <taxon>Faecalibacillus</taxon>
    </lineage>
</organism>
<evidence type="ECO:0000313" key="6">
    <source>
        <dbReference type="EMBL" id="PST43283.1"/>
    </source>
</evidence>
<dbReference type="RefSeq" id="WP_107028952.1">
    <property type="nucleotide sequence ID" value="NZ_PYLQ01000001.1"/>
</dbReference>
<evidence type="ECO:0000256" key="1">
    <source>
        <dbReference type="ARBA" id="ARBA00023015"/>
    </source>
</evidence>
<dbReference type="InterPro" id="IPR001849">
    <property type="entry name" value="PH_domain"/>
</dbReference>
<dbReference type="PANTHER" id="PTHR47504">
    <property type="entry name" value="RIGHT ORIGIN-BINDING PROTEIN"/>
    <property type="match status" value="1"/>
</dbReference>
<dbReference type="SMART" id="SM00342">
    <property type="entry name" value="HTH_ARAC"/>
    <property type="match status" value="1"/>
</dbReference>
<gene>
    <name evidence="6" type="ORF">C7U54_00805</name>
</gene>
<evidence type="ECO:0000313" key="7">
    <source>
        <dbReference type="Proteomes" id="UP000240974"/>
    </source>
</evidence>
<dbReference type="GO" id="GO:0043565">
    <property type="term" value="F:sequence-specific DNA binding"/>
    <property type="evidence" value="ECO:0007669"/>
    <property type="project" value="InterPro"/>
</dbReference>
<proteinExistence type="predicted"/>
<dbReference type="EMBL" id="PYLQ01000001">
    <property type="protein sequence ID" value="PST43283.1"/>
    <property type="molecule type" value="Genomic_DNA"/>
</dbReference>
<keyword evidence="7" id="KW-1185">Reference proteome</keyword>
<dbReference type="SMART" id="SM00871">
    <property type="entry name" value="AraC_E_bind"/>
    <property type="match status" value="1"/>
</dbReference>
<feature type="domain" description="HTH araC/xylS-type" evidence="4">
    <location>
        <begin position="8"/>
        <end position="106"/>
    </location>
</feature>
<evidence type="ECO:0000256" key="2">
    <source>
        <dbReference type="ARBA" id="ARBA00023125"/>
    </source>
</evidence>
<dbReference type="InterPro" id="IPR011256">
    <property type="entry name" value="Reg_factor_effector_dom_sf"/>
</dbReference>
<dbReference type="InterPro" id="IPR009057">
    <property type="entry name" value="Homeodomain-like_sf"/>
</dbReference>
<dbReference type="SUPFAM" id="SSF55136">
    <property type="entry name" value="Probable bacterial effector-binding domain"/>
    <property type="match status" value="1"/>
</dbReference>
<keyword evidence="2" id="KW-0238">DNA-binding</keyword>
<dbReference type="SUPFAM" id="SSF46689">
    <property type="entry name" value="Homeodomain-like"/>
    <property type="match status" value="2"/>
</dbReference>
<protein>
    <submittedName>
        <fullName evidence="6">AraC family transcriptional regulator</fullName>
    </submittedName>
</protein>
<dbReference type="InterPro" id="IPR020449">
    <property type="entry name" value="Tscrpt_reg_AraC-type_HTH"/>
</dbReference>
<evidence type="ECO:0000256" key="3">
    <source>
        <dbReference type="ARBA" id="ARBA00023163"/>
    </source>
</evidence>
<dbReference type="Proteomes" id="UP000240974">
    <property type="component" value="Unassembled WGS sequence"/>
</dbReference>
<feature type="domain" description="PH" evidence="5">
    <location>
        <begin position="1"/>
        <end position="12"/>
    </location>
</feature>
<dbReference type="InterPro" id="IPR029441">
    <property type="entry name" value="Cass2"/>
</dbReference>
<accession>A0A2T3G716</accession>
<dbReference type="Gene3D" id="3.20.80.10">
    <property type="entry name" value="Regulatory factor, effector binding domain"/>
    <property type="match status" value="1"/>
</dbReference>
<dbReference type="Pfam" id="PF14526">
    <property type="entry name" value="Cass2"/>
    <property type="match status" value="1"/>
</dbReference>
<dbReference type="AlphaFoldDB" id="A0A2T3G716"/>
<keyword evidence="1" id="KW-0805">Transcription regulation</keyword>
<sequence length="284" mass="32946">MDWVNAIEKAIQYIENHLVEDITVKDVARYVHISEYYFQKGFAMLCGFTISEYIRKRRLSLAGNEIAGSDIKIIDIAIKYGYDSPDSFTKAFTRFHGVTPTVARKKHTTLKSFAPLKLTIALEGGYLMDYKIERKKAFKVIANEKTFAYENAKKVIPDFWKEHYQTGKGKVVRGVYGINIDKQMGQENFDYLIADPYQEQVIPEGFVLETIPEFEWAIFPCVGAMPKALQDVNIKIFTEWLPALKDYEFAAGYCVEYYDDPTKYLKGTLDENYYCEIWIPIKKR</sequence>
<dbReference type="InterPro" id="IPR050959">
    <property type="entry name" value="MarA-like"/>
</dbReference>
<dbReference type="Pfam" id="PF12833">
    <property type="entry name" value="HTH_18"/>
    <property type="match status" value="1"/>
</dbReference>
<evidence type="ECO:0000259" key="5">
    <source>
        <dbReference type="PROSITE" id="PS50003"/>
    </source>
</evidence>
<dbReference type="GO" id="GO:0003700">
    <property type="term" value="F:DNA-binding transcription factor activity"/>
    <property type="evidence" value="ECO:0007669"/>
    <property type="project" value="InterPro"/>
</dbReference>
<dbReference type="PROSITE" id="PS01124">
    <property type="entry name" value="HTH_ARAC_FAMILY_2"/>
    <property type="match status" value="1"/>
</dbReference>
<keyword evidence="3" id="KW-0804">Transcription</keyword>
<dbReference type="PANTHER" id="PTHR47504:SF5">
    <property type="entry name" value="RIGHT ORIGIN-BINDING PROTEIN"/>
    <property type="match status" value="1"/>
</dbReference>
<comment type="caution">
    <text evidence="6">The sequence shown here is derived from an EMBL/GenBank/DDBJ whole genome shotgun (WGS) entry which is preliminary data.</text>
</comment>
<name>A0A2T3G716_9FIRM</name>
<dbReference type="InterPro" id="IPR010499">
    <property type="entry name" value="AraC_E-bd"/>
</dbReference>
<dbReference type="InterPro" id="IPR018060">
    <property type="entry name" value="HTH_AraC"/>
</dbReference>
<dbReference type="Gene3D" id="1.10.10.60">
    <property type="entry name" value="Homeodomain-like"/>
    <property type="match status" value="2"/>
</dbReference>